<protein>
    <submittedName>
        <fullName evidence="1">Uncharacterized protein</fullName>
    </submittedName>
</protein>
<reference evidence="1 2" key="1">
    <citation type="submission" date="2021-01" db="EMBL/GenBank/DDBJ databases">
        <title>Whole genome shotgun sequence of Planotetraspora kaengkrachanensis NBRC 104272.</title>
        <authorList>
            <person name="Komaki H."/>
            <person name="Tamura T."/>
        </authorList>
    </citation>
    <scope>NUCLEOTIDE SEQUENCE [LARGE SCALE GENOMIC DNA]</scope>
    <source>
        <strain evidence="1 2">NBRC 104272</strain>
    </source>
</reference>
<comment type="caution">
    <text evidence="1">The sequence shown here is derived from an EMBL/GenBank/DDBJ whole genome shotgun (WGS) entry which is preliminary data.</text>
</comment>
<evidence type="ECO:0000313" key="2">
    <source>
        <dbReference type="Proteomes" id="UP000630097"/>
    </source>
</evidence>
<dbReference type="Proteomes" id="UP000630097">
    <property type="component" value="Unassembled WGS sequence"/>
</dbReference>
<dbReference type="EMBL" id="BONV01000035">
    <property type="protein sequence ID" value="GIG83019.1"/>
    <property type="molecule type" value="Genomic_DNA"/>
</dbReference>
<name>A0A8J3PXN7_9ACTN</name>
<evidence type="ECO:0000313" key="1">
    <source>
        <dbReference type="EMBL" id="GIG83019.1"/>
    </source>
</evidence>
<sequence>MGSRGDLVRRALLRRFHDATVLDGVPAEALPFTSERIADMGQTQIGAPPVDHPECQQWTQGIWSTVTSLKKEPDGVLGGAFLVDSTKGAFGGPALSESIVYAPGPALDRLEAGPPDSCATVRLTDGQKRWTHRYEQVALPSPAGAKAYRLWDPSGANAATWAALIRHGDYLIEVRLIVLPFSADVPDDIAGDRAMLADLTSQAYARAASILK</sequence>
<keyword evidence="2" id="KW-1185">Reference proteome</keyword>
<organism evidence="1 2">
    <name type="scientific">Planotetraspora kaengkrachanensis</name>
    <dbReference type="NCBI Taxonomy" id="575193"/>
    <lineage>
        <taxon>Bacteria</taxon>
        <taxon>Bacillati</taxon>
        <taxon>Actinomycetota</taxon>
        <taxon>Actinomycetes</taxon>
        <taxon>Streptosporangiales</taxon>
        <taxon>Streptosporangiaceae</taxon>
        <taxon>Planotetraspora</taxon>
    </lineage>
</organism>
<dbReference type="AlphaFoldDB" id="A0A8J3PXN7"/>
<accession>A0A8J3PXN7</accession>
<gene>
    <name evidence="1" type="ORF">Pka01_61460</name>
</gene>
<proteinExistence type="predicted"/>